<protein>
    <recommendedName>
        <fullName evidence="3">Lipoprotein</fullName>
    </recommendedName>
</protein>
<evidence type="ECO:0000313" key="1">
    <source>
        <dbReference type="EMBL" id="GAA0661897.1"/>
    </source>
</evidence>
<name>A0ABN1HQG0_9SPHN</name>
<dbReference type="RefSeq" id="WP_343796566.1">
    <property type="nucleotide sequence ID" value="NZ_BAAAES010000005.1"/>
</dbReference>
<dbReference type="Proteomes" id="UP001500238">
    <property type="component" value="Unassembled WGS sequence"/>
</dbReference>
<evidence type="ECO:0000313" key="2">
    <source>
        <dbReference type="Proteomes" id="UP001500238"/>
    </source>
</evidence>
<dbReference type="EMBL" id="BAAAES010000005">
    <property type="protein sequence ID" value="GAA0661897.1"/>
    <property type="molecule type" value="Genomic_DNA"/>
</dbReference>
<keyword evidence="2" id="KW-1185">Reference proteome</keyword>
<comment type="caution">
    <text evidence="1">The sequence shown here is derived from an EMBL/GenBank/DDBJ whole genome shotgun (WGS) entry which is preliminary data.</text>
</comment>
<accession>A0ABN1HQG0</accession>
<gene>
    <name evidence="1" type="ORF">GCM10009102_08450</name>
</gene>
<sequence length="122" mass="12623">MGDRLAMVVIAALAGCTAPKAVEGPVGLGQLAYVGGPRVMPERVIEDSRCPAGRTCVWAGRVVLRAIVYGGAWSKPVDLVLGVPVDIADGKLTLVAVTPARLAGRSARTHPSRFAFAFQGGL</sequence>
<dbReference type="PROSITE" id="PS51257">
    <property type="entry name" value="PROKAR_LIPOPROTEIN"/>
    <property type="match status" value="1"/>
</dbReference>
<reference evidence="2" key="1">
    <citation type="journal article" date="2019" name="Int. J. Syst. Evol. Microbiol.">
        <title>The Global Catalogue of Microorganisms (GCM) 10K type strain sequencing project: providing services to taxonomists for standard genome sequencing and annotation.</title>
        <authorList>
            <consortium name="The Broad Institute Genomics Platform"/>
            <consortium name="The Broad Institute Genome Sequencing Center for Infectious Disease"/>
            <person name="Wu L."/>
            <person name="Ma J."/>
        </authorList>
    </citation>
    <scope>NUCLEOTIDE SEQUENCE [LARGE SCALE GENOMIC DNA]</scope>
    <source>
        <strain evidence="2">JCM 14603</strain>
    </source>
</reference>
<proteinExistence type="predicted"/>
<organism evidence="1 2">
    <name type="scientific">Sphingomonas insulae</name>
    <dbReference type="NCBI Taxonomy" id="424800"/>
    <lineage>
        <taxon>Bacteria</taxon>
        <taxon>Pseudomonadati</taxon>
        <taxon>Pseudomonadota</taxon>
        <taxon>Alphaproteobacteria</taxon>
        <taxon>Sphingomonadales</taxon>
        <taxon>Sphingomonadaceae</taxon>
        <taxon>Sphingomonas</taxon>
    </lineage>
</organism>
<evidence type="ECO:0008006" key="3">
    <source>
        <dbReference type="Google" id="ProtNLM"/>
    </source>
</evidence>